<evidence type="ECO:0000256" key="1">
    <source>
        <dbReference type="ARBA" id="ARBA00023002"/>
    </source>
</evidence>
<evidence type="ECO:0000313" key="8">
    <source>
        <dbReference type="Proteomes" id="UP001484239"/>
    </source>
</evidence>
<feature type="domain" description="NAD-glutamate dehydrogenase N-terminal ACT1" evidence="4">
    <location>
        <begin position="41"/>
        <end position="180"/>
    </location>
</feature>
<accession>A0ABU9E7A8</accession>
<gene>
    <name evidence="7" type="ORF">WI372_03415</name>
</gene>
<evidence type="ECO:0000259" key="2">
    <source>
        <dbReference type="Pfam" id="PF05088"/>
    </source>
</evidence>
<evidence type="ECO:0000259" key="4">
    <source>
        <dbReference type="Pfam" id="PF21075"/>
    </source>
</evidence>
<dbReference type="Proteomes" id="UP001484239">
    <property type="component" value="Unassembled WGS sequence"/>
</dbReference>
<feature type="domain" description="NAD-glutamate dehydrogenase ACT3" evidence="6">
    <location>
        <begin position="578"/>
        <end position="643"/>
    </location>
</feature>
<dbReference type="Pfam" id="PF21077">
    <property type="entry name" value="GDH_ACT3"/>
    <property type="match status" value="1"/>
</dbReference>
<dbReference type="PANTHER" id="PTHR43403:SF1">
    <property type="entry name" value="NAD-SPECIFIC GLUTAMATE DEHYDROGENASE"/>
    <property type="match status" value="1"/>
</dbReference>
<organism evidence="7 8">
    <name type="scientific">Gaopeijia maritima</name>
    <dbReference type="NCBI Taxonomy" id="3119007"/>
    <lineage>
        <taxon>Bacteria</taxon>
        <taxon>Pseudomonadati</taxon>
        <taxon>Gemmatimonadota</taxon>
        <taxon>Longimicrobiia</taxon>
        <taxon>Gaopeijiales</taxon>
        <taxon>Gaopeijiaceae</taxon>
        <taxon>Gaopeijia</taxon>
    </lineage>
</organism>
<dbReference type="InterPro" id="IPR007780">
    <property type="entry name" value="NAD_Glu_DH_bac"/>
</dbReference>
<dbReference type="InterPro" id="IPR049058">
    <property type="entry name" value="NAD_Glu_DH_HM2"/>
</dbReference>
<dbReference type="InterPro" id="IPR049064">
    <property type="entry name" value="NAD_Glu_DH_ACT3"/>
</dbReference>
<dbReference type="RefSeq" id="WP_405277750.1">
    <property type="nucleotide sequence ID" value="NZ_JBBHLI010000001.1"/>
</dbReference>
<sequence>MSDTTEAAVRRIRQDSPTVDAVCRQLEAAVDGPDAPQVVAFAEIFFSKATADFINERSTDALAKLVLGTYRFLEASMPDRVDVEVFNPDVDNEGWYAPVTVIRTNISERPFVVDTIREYLHSQDLPIEHNVYPVLHVERAPEGGIAALKPSSIGGTRESLVHCEVARVADEATMQAIKGGLETRLRDVKRATDDFHPMIRALDATLVELDSRADALSGRTAELEEVRSFLHWLKDEAFVFLGYRGYDVVERDGVACVQVTPGSGLGILRDEGDSAYAAPVPLDQMAEGMRELVLEGPLLIISKTNAESTVHRRARMDYIGVKKVGHDGRVLGEHRFVGLFTSKAFGEQAERIPILREKLQKILDDAAVAKGSHDYKEINTIFNSMPKEELFLTSAEEIGRDIRTVLTSYHSDGVRVTLRNDTLRRGISVMVILPKERFSAEARRRIAAALTETFEGEVLNYHLALGAGDQARLHFYLAGDADRLDAADPVLLEGRIHELIRTWSDRVREGLERVRPADEARRLSRRYGESFSPEYQASSTPGTAVRDILALEAMSADGRTVSVAFNNPVDALEAAGDEPVTELKLYLRGERLILSDFMPILENCGLRVVAVSPFELDGPDVERALLYAFALQDADGAPLDVEAVGTLLSQTVLAVRDGRVSSDVLNGLVVKARLHWRDVDVLRTYADYAFQAGAVPSRISVPAALVKYPDIASLLVSWFQAKFDPGVGSGMAERASMVDGLRARFQAALRSVELLADDRALRRIATLIDATVRTNYYRAGGRVPTRLSGGVPYTSLKFASRALESIQRTRLTYEVYVRSSRMEGVHLRGATVARGGIRWSDRPDDFRTEVLGLVKTQMVKNAVIVPGGSKGGFVPTRLPADPESRGEEAKEQYRTLIRGLLDLTDNLDTEGQGIPPEHVLAWDDPDPYLVVAADKGTAKFSDVANAVADDYGFWLGDAFASGGSYGYDHKKVGITARGAWESVKRHFSEIGKDVQSEPFTVVGIGDMSGDVFGNGMLLSEQIKLVAAFDHRHVFIDPDPDPASTFAERQRMFALGRSSWEDYDESLLSEGGMIVPRGAKEVVLTPQARAVLGLPDDLGPLDGESLIRTVLQAPVELLWNGGIGTYVKASSETHTDAGDPSNDAVRVDASELRCAVVGEGGNLGFTQAARVEYALAGGRINTDALDNSGGVALSDREVNLKILLGPSVRSGSLGAEERNTLLEALTDDVADRVLRDNWSQSLAVSLDRMRQADQLDEFRDLMTALERGGLLDRASEGLPTLEVLVERAENGGDLTRPELCVLLAYAKLAVKSATVASGLPDEPSVERYLTGYFPVEAIRKAGREHLVQHPLRREIITSQVTNDLVDLMGATFVHRLTRDTGATADEVVRAWVVASRLADHRRYLGEMTQGAGRSLRTMDAYRWVLGLSRVLERTTRWALKNVSATTDMQALVSEYQPGLEVLRREFGDLVTGDDRVLFEKLVGDVQELGGELAFARELISLRFLDQMLEILRVARDTGGEPADTARAFYRVSELLGVPWLREAIFASANDDRWEQRAAQALADDLTRAHHRLVSQVMREKVGGLDAGDVAQRLIQERRRDVERYRHLLDEIRADDKISLSGLSVAVREVTELSERVNLPEVHRQESSAEIT</sequence>
<dbReference type="InterPro" id="IPR048381">
    <property type="entry name" value="GDH_C"/>
</dbReference>
<feature type="domain" description="NAD-glutamate dehydrogenase catalytic" evidence="2">
    <location>
        <begin position="746"/>
        <end position="1245"/>
    </location>
</feature>
<evidence type="ECO:0000259" key="6">
    <source>
        <dbReference type="Pfam" id="PF21077"/>
    </source>
</evidence>
<dbReference type="Pfam" id="PF21073">
    <property type="entry name" value="GDH_HM1"/>
    <property type="match status" value="1"/>
</dbReference>
<comment type="caution">
    <text evidence="7">The sequence shown here is derived from an EMBL/GenBank/DDBJ whole genome shotgun (WGS) entry which is preliminary data.</text>
</comment>
<dbReference type="GO" id="GO:0004352">
    <property type="term" value="F:glutamate dehydrogenase (NAD+) activity"/>
    <property type="evidence" value="ECO:0007669"/>
    <property type="project" value="UniProtKB-EC"/>
</dbReference>
<dbReference type="Pfam" id="PF21076">
    <property type="entry name" value="GDH_ACT2"/>
    <property type="match status" value="1"/>
</dbReference>
<keyword evidence="1 7" id="KW-0560">Oxidoreductase</keyword>
<dbReference type="InterPro" id="IPR024727">
    <property type="entry name" value="NAD_Glu_DH_N_ACT1"/>
</dbReference>
<evidence type="ECO:0000259" key="5">
    <source>
        <dbReference type="Pfam" id="PF21076"/>
    </source>
</evidence>
<dbReference type="InterPro" id="IPR028971">
    <property type="entry name" value="NAD-GDH_cat"/>
</dbReference>
<proteinExistence type="predicted"/>
<dbReference type="Pfam" id="PF21074">
    <property type="entry name" value="GDH_C"/>
    <property type="match status" value="1"/>
</dbReference>
<dbReference type="Gene3D" id="3.40.50.720">
    <property type="entry name" value="NAD(P)-binding Rossmann-like Domain"/>
    <property type="match status" value="1"/>
</dbReference>
<dbReference type="InterPro" id="IPR046346">
    <property type="entry name" value="Aminoacid_DH-like_N_sf"/>
</dbReference>
<dbReference type="InterPro" id="IPR049062">
    <property type="entry name" value="NAD_Glu_DH_ACT2"/>
</dbReference>
<dbReference type="EC" id="1.4.1.2" evidence="7"/>
<dbReference type="PANTHER" id="PTHR43403">
    <property type="entry name" value="NAD-SPECIFIC GLUTAMATE DEHYDROGENASE"/>
    <property type="match status" value="1"/>
</dbReference>
<evidence type="ECO:0000313" key="7">
    <source>
        <dbReference type="EMBL" id="MEK9500033.1"/>
    </source>
</evidence>
<dbReference type="EMBL" id="JBBHLI010000001">
    <property type="protein sequence ID" value="MEK9500033.1"/>
    <property type="molecule type" value="Genomic_DNA"/>
</dbReference>
<dbReference type="PIRSF" id="PIRSF036761">
    <property type="entry name" value="GDH_Mll4104"/>
    <property type="match status" value="1"/>
</dbReference>
<dbReference type="InterPro" id="IPR049056">
    <property type="entry name" value="NAD_Glu_DH_HM3"/>
</dbReference>
<evidence type="ECO:0000259" key="3">
    <source>
        <dbReference type="Pfam" id="PF21074"/>
    </source>
</evidence>
<reference evidence="7 8" key="1">
    <citation type="submission" date="2024-02" db="EMBL/GenBank/DDBJ databases">
        <title>A novel Gemmatimonadota bacterium.</title>
        <authorList>
            <person name="Du Z.-J."/>
            <person name="Ye Y.-Q."/>
        </authorList>
    </citation>
    <scope>NUCLEOTIDE SEQUENCE [LARGE SCALE GENOMIC DNA]</scope>
    <source>
        <strain evidence="7 8">DH-20</strain>
    </source>
</reference>
<keyword evidence="8" id="KW-1185">Reference proteome</keyword>
<dbReference type="Pfam" id="PF21079">
    <property type="entry name" value="GDH_HM2"/>
    <property type="match status" value="1"/>
</dbReference>
<dbReference type="InterPro" id="IPR049059">
    <property type="entry name" value="NAD_Glu_DH_HM1"/>
</dbReference>
<dbReference type="Pfam" id="PF21078">
    <property type="entry name" value="GDH_HM3"/>
    <property type="match status" value="1"/>
</dbReference>
<feature type="domain" description="NAD-specific glutamate dehydrogenase C-terminal" evidence="3">
    <location>
        <begin position="1292"/>
        <end position="1629"/>
    </location>
</feature>
<dbReference type="InterPro" id="IPR036291">
    <property type="entry name" value="NAD(P)-bd_dom_sf"/>
</dbReference>
<dbReference type="Pfam" id="PF21075">
    <property type="entry name" value="GDH_ACT1"/>
    <property type="match status" value="1"/>
</dbReference>
<dbReference type="Pfam" id="PF05088">
    <property type="entry name" value="Bac_GDH_CD"/>
    <property type="match status" value="1"/>
</dbReference>
<protein>
    <submittedName>
        <fullName evidence="7">NAD-glutamate dehydrogenase</fullName>
        <ecNumber evidence="7">1.4.1.2</ecNumber>
    </submittedName>
</protein>
<dbReference type="SUPFAM" id="SSF53223">
    <property type="entry name" value="Aminoacid dehydrogenase-like, N-terminal domain"/>
    <property type="match status" value="1"/>
</dbReference>
<name>A0ABU9E7A8_9BACT</name>
<feature type="domain" description="NAD-glutamate dehydrogenase ACT2" evidence="5">
    <location>
        <begin position="415"/>
        <end position="504"/>
    </location>
</feature>
<dbReference type="SUPFAM" id="SSF51735">
    <property type="entry name" value="NAD(P)-binding Rossmann-fold domains"/>
    <property type="match status" value="1"/>
</dbReference>